<dbReference type="InterPro" id="IPR003615">
    <property type="entry name" value="HNH_nuc"/>
</dbReference>
<dbReference type="GO" id="GO:0016788">
    <property type="term" value="F:hydrolase activity, acting on ester bonds"/>
    <property type="evidence" value="ECO:0007669"/>
    <property type="project" value="InterPro"/>
</dbReference>
<proteinExistence type="predicted"/>
<evidence type="ECO:0000313" key="3">
    <source>
        <dbReference type="EMBL" id="ACO36992.1"/>
    </source>
</evidence>
<reference evidence="3 4" key="1">
    <citation type="journal article" date="2009" name="Gene">
        <title>Genome of a virulent bacteriophage Lb338-1 that lyses the probiotic Lactobacillus paracasei cheese strain.</title>
        <authorList>
            <person name="Alemayehu D."/>
            <person name="Ross R.P."/>
            <person name="O'Sullivan O."/>
            <person name="Coffey A."/>
            <person name="Stanton C."/>
            <person name="Fitzgerald G.F."/>
            <person name="McAuliffe O."/>
        </authorList>
    </citation>
    <scope>NUCLEOTIDE SEQUENCE [LARGE SCALE GENOMIC DNA]</scope>
    <source>
        <strain evidence="3">Lb338-1</strain>
    </source>
</reference>
<dbReference type="InterPro" id="IPR036388">
    <property type="entry name" value="WH-like_DNA-bd_sf"/>
</dbReference>
<dbReference type="Pfam" id="PF13392">
    <property type="entry name" value="HNH_3"/>
    <property type="match status" value="1"/>
</dbReference>
<evidence type="ECO:0000259" key="1">
    <source>
        <dbReference type="Pfam" id="PF07463"/>
    </source>
</evidence>
<dbReference type="Pfam" id="PF07463">
    <property type="entry name" value="NUMOD4"/>
    <property type="match status" value="1"/>
</dbReference>
<dbReference type="OrthoDB" id="21336at10239"/>
<name>C1KFI1_9CAUD</name>
<evidence type="ECO:0000313" key="4">
    <source>
        <dbReference type="Proteomes" id="UP000001878"/>
    </source>
</evidence>
<dbReference type="SUPFAM" id="SSF54060">
    <property type="entry name" value="His-Me finger endonucleases"/>
    <property type="match status" value="1"/>
</dbReference>
<gene>
    <name evidence="3" type="ORF">lb338_phage_71</name>
</gene>
<dbReference type="InterPro" id="IPR044925">
    <property type="entry name" value="His-Me_finger_sf"/>
</dbReference>
<dbReference type="Gene3D" id="3.90.75.20">
    <property type="match status" value="1"/>
</dbReference>
<evidence type="ECO:0000259" key="2">
    <source>
        <dbReference type="Pfam" id="PF13392"/>
    </source>
</evidence>
<dbReference type="EMBL" id="FJ822135">
    <property type="protein sequence ID" value="ACO36992.1"/>
    <property type="molecule type" value="Genomic_DNA"/>
</dbReference>
<sequence length="244" mass="28337">MILKDIKGYEGIYKASSDGRIWSNFTRRFLKGSPDKDGYLRVILYKGGKDSVKTRKMYHTHKLIALTFLKNPNNYPVINHKDENKQNNSVSNLEWCTIRYNDTYNGVATKRAEKQRKPVYGYNGEKVVRFNSISKAARAIGSNVSDIGNICNYGINNYKRLSSVKGWTFSFTNKFPKSKFKMNYWWYTLNDQGTYTFYPNRTLLEKEKKISHSTFDKLVNTRINLPNKDFCVGRDPRLVGSISI</sequence>
<dbReference type="KEGG" id="vg:7750926"/>
<dbReference type="Proteomes" id="UP000001878">
    <property type="component" value="Segment"/>
</dbReference>
<dbReference type="Gene3D" id="1.10.10.10">
    <property type="entry name" value="Winged helix-like DNA-binding domain superfamily/Winged helix DNA-binding domain"/>
    <property type="match status" value="1"/>
</dbReference>
<dbReference type="InterPro" id="IPR010902">
    <property type="entry name" value="NUMOD4"/>
</dbReference>
<accession>C1KFI1</accession>
<organism evidence="3 4">
    <name type="scientific">Lactobacillus phage Lb338-1</name>
    <dbReference type="NCBI Taxonomy" id="2892342"/>
    <lineage>
        <taxon>Viruses</taxon>
        <taxon>Duplodnaviria</taxon>
        <taxon>Heunggongvirae</taxon>
        <taxon>Uroviricota</taxon>
        <taxon>Caudoviricetes</taxon>
        <taxon>Herelleviridae</taxon>
        <taxon>Mooreparkvirus</taxon>
        <taxon>Mooreparkvirus Lb3381</taxon>
    </lineage>
</organism>
<feature type="domain" description="NUMOD4" evidence="1">
    <location>
        <begin position="4"/>
        <end position="45"/>
    </location>
</feature>
<protein>
    <submittedName>
        <fullName evidence="3">Putative endodeoxyribonuclease</fullName>
    </submittedName>
</protein>
<dbReference type="RefSeq" id="YP_002790750.1">
    <property type="nucleotide sequence ID" value="NC_012530.1"/>
</dbReference>
<dbReference type="GeneID" id="7750926"/>
<keyword evidence="4" id="KW-1185">Reference proteome</keyword>
<feature type="domain" description="HNH nuclease" evidence="2">
    <location>
        <begin position="77"/>
        <end position="101"/>
    </location>
</feature>